<dbReference type="AlphaFoldDB" id="A0A543Q578"/>
<organism evidence="1 2">
    <name type="scientific">Acidithiobacillus thiooxidans ATCC 19377</name>
    <dbReference type="NCBI Taxonomy" id="637390"/>
    <lineage>
        <taxon>Bacteria</taxon>
        <taxon>Pseudomonadati</taxon>
        <taxon>Pseudomonadota</taxon>
        <taxon>Acidithiobacillia</taxon>
        <taxon>Acidithiobacillales</taxon>
        <taxon>Acidithiobacillaceae</taxon>
        <taxon>Acidithiobacillus</taxon>
    </lineage>
</organism>
<dbReference type="Gene3D" id="3.40.50.300">
    <property type="entry name" value="P-loop containing nucleotide triphosphate hydrolases"/>
    <property type="match status" value="1"/>
</dbReference>
<comment type="caution">
    <text evidence="1">The sequence shown here is derived from an EMBL/GenBank/DDBJ whole genome shotgun (WGS) entry which is preliminary data.</text>
</comment>
<reference evidence="1 2" key="1">
    <citation type="submission" date="2019-03" db="EMBL/GenBank/DDBJ databases">
        <title>New insights into Acidothiobacillus thiooxidans sulfur metabolism through coupled gene expression, solution geochemistry, microscopy and spectroscopy analyses.</title>
        <authorList>
            <person name="Camacho D."/>
            <person name="Frazao R."/>
            <person name="Fouillen A."/>
            <person name="Nanci A."/>
            <person name="Lang B.F."/>
            <person name="Apte S.C."/>
            <person name="Baron C."/>
            <person name="Warren L.A."/>
        </authorList>
    </citation>
    <scope>NUCLEOTIDE SEQUENCE [LARGE SCALE GENOMIC DNA]</scope>
    <source>
        <strain evidence="1 2">ATCC 19377</strain>
    </source>
</reference>
<dbReference type="Proteomes" id="UP000315403">
    <property type="component" value="Unassembled WGS sequence"/>
</dbReference>
<evidence type="ECO:0000313" key="2">
    <source>
        <dbReference type="Proteomes" id="UP000315403"/>
    </source>
</evidence>
<evidence type="ECO:0008006" key="3">
    <source>
        <dbReference type="Google" id="ProtNLM"/>
    </source>
</evidence>
<dbReference type="EMBL" id="SZUV01000001">
    <property type="protein sequence ID" value="TQN51486.1"/>
    <property type="molecule type" value="Genomic_DNA"/>
</dbReference>
<protein>
    <recommendedName>
        <fullName evidence="3">Sulfotransferase domain-containing protein</fullName>
    </recommendedName>
</protein>
<dbReference type="InterPro" id="IPR027417">
    <property type="entry name" value="P-loop_NTPase"/>
</dbReference>
<dbReference type="SUPFAM" id="SSF52540">
    <property type="entry name" value="P-loop containing nucleoside triphosphate hydrolases"/>
    <property type="match status" value="1"/>
</dbReference>
<proteinExistence type="predicted"/>
<gene>
    <name evidence="1" type="ORF">DLNHIDIE_01359</name>
</gene>
<evidence type="ECO:0000313" key="1">
    <source>
        <dbReference type="EMBL" id="TQN51486.1"/>
    </source>
</evidence>
<dbReference type="RefSeq" id="WP_142087478.1">
    <property type="nucleotide sequence ID" value="NZ_SZUV01000001.1"/>
</dbReference>
<accession>A0A543Q578</accession>
<name>A0A543Q578_ACITH</name>
<sequence length="546" mass="61332">MPHSLTSNKAEVMEQSRGIFLHMEKCAGQSINQWLAEIHGTNWVSPNLIGNHREIIRTYGGAYSWLSGHVEFDGTGLDPRYRYITVLRDPIDRLISWVNFVLSVEFPTDYIRSLQEGAEIFLRSNGQDTTPIFYQTISNPYCRRLSRALSTAIVDTSSQLDAALHVLEQFFLVGSFENLESFCNKYIFSQNISEKHIIPHVNKTSKKRIDTIDDNFRMQCANYVRSDILLYQKFCLNNDHLYSNLDTNSSAKGLITSFNWNTPSHPVRPYWEDETLLAYRGANLTCQVGTNVGMFREADGRFGFLSLGPYIPMIAGTYDVAITGEWGSRGGIYIVECHDLSSGKTVGTGYIIDWGSPDLNFFAPISFVVPEALENCEIRVLVPASHKITIHNIMIARNKEPKKDKKQISITDTKEPPVNYARVENDMVGYLLSDKTIMSTYRAGVLCIIDIQDAELSSARTESRVLVQITGSVGPNGLAAATIRATLGADILTTAIEFTPAFESGSFFIFQKIFHIGSVLNAPIFEIIVSENTELHLFNVKCLMQY</sequence>